<name>A0A518D9F8_9BACT</name>
<accession>A0A518D9F8</accession>
<evidence type="ECO:0000259" key="5">
    <source>
        <dbReference type="Pfam" id="PF13439"/>
    </source>
</evidence>
<evidence type="ECO:0000256" key="1">
    <source>
        <dbReference type="ARBA" id="ARBA00009481"/>
    </source>
</evidence>
<proteinExistence type="inferred from homology"/>
<evidence type="ECO:0000256" key="3">
    <source>
        <dbReference type="ARBA" id="ARBA00022679"/>
    </source>
</evidence>
<dbReference type="KEGG" id="pnd:Pla175_14820"/>
<dbReference type="Pfam" id="PF13439">
    <property type="entry name" value="Glyco_transf_4"/>
    <property type="match status" value="1"/>
</dbReference>
<feature type="domain" description="Glycosyl transferase family 1" evidence="4">
    <location>
        <begin position="245"/>
        <end position="406"/>
    </location>
</feature>
<dbReference type="SUPFAM" id="SSF53756">
    <property type="entry name" value="UDP-Glycosyltransferase/glycogen phosphorylase"/>
    <property type="match status" value="1"/>
</dbReference>
<feature type="domain" description="Glycosyltransferase subfamily 4-like N-terminal" evidence="5">
    <location>
        <begin position="124"/>
        <end position="229"/>
    </location>
</feature>
<dbReference type="RefSeq" id="WP_145282689.1">
    <property type="nucleotide sequence ID" value="NZ_CP036291.1"/>
</dbReference>
<keyword evidence="7" id="KW-1185">Reference proteome</keyword>
<dbReference type="PANTHER" id="PTHR12526">
    <property type="entry name" value="GLYCOSYLTRANSFERASE"/>
    <property type="match status" value="1"/>
</dbReference>
<dbReference type="InterPro" id="IPR028098">
    <property type="entry name" value="Glyco_trans_4-like_N"/>
</dbReference>
<reference evidence="6 7" key="1">
    <citation type="submission" date="2019-02" db="EMBL/GenBank/DDBJ databases">
        <title>Deep-cultivation of Planctomycetes and their phenomic and genomic characterization uncovers novel biology.</title>
        <authorList>
            <person name="Wiegand S."/>
            <person name="Jogler M."/>
            <person name="Boedeker C."/>
            <person name="Pinto D."/>
            <person name="Vollmers J."/>
            <person name="Rivas-Marin E."/>
            <person name="Kohn T."/>
            <person name="Peeters S.H."/>
            <person name="Heuer A."/>
            <person name="Rast P."/>
            <person name="Oberbeckmann S."/>
            <person name="Bunk B."/>
            <person name="Jeske O."/>
            <person name="Meyerdierks A."/>
            <person name="Storesund J.E."/>
            <person name="Kallscheuer N."/>
            <person name="Luecker S."/>
            <person name="Lage O.M."/>
            <person name="Pohl T."/>
            <person name="Merkel B.J."/>
            <person name="Hornburger P."/>
            <person name="Mueller R.-W."/>
            <person name="Bruemmer F."/>
            <person name="Labrenz M."/>
            <person name="Spormann A.M."/>
            <person name="Op den Camp H."/>
            <person name="Overmann J."/>
            <person name="Amann R."/>
            <person name="Jetten M.S.M."/>
            <person name="Mascher T."/>
            <person name="Medema M.H."/>
            <person name="Devos D.P."/>
            <person name="Kaster A.-K."/>
            <person name="Ovreas L."/>
            <person name="Rohde M."/>
            <person name="Galperin M.Y."/>
            <person name="Jogler C."/>
        </authorList>
    </citation>
    <scope>NUCLEOTIDE SEQUENCE [LARGE SCALE GENOMIC DNA]</scope>
    <source>
        <strain evidence="6 7">Pla175</strain>
    </source>
</reference>
<dbReference type="EC" id="2.4.1.21" evidence="6"/>
<dbReference type="PANTHER" id="PTHR12526:SF640">
    <property type="entry name" value="COLANIC ACID BIOSYNTHESIS GLYCOSYLTRANSFERASE WCAL-RELATED"/>
    <property type="match status" value="1"/>
</dbReference>
<evidence type="ECO:0000313" key="6">
    <source>
        <dbReference type="EMBL" id="QDU88111.1"/>
    </source>
</evidence>
<evidence type="ECO:0000313" key="7">
    <source>
        <dbReference type="Proteomes" id="UP000317429"/>
    </source>
</evidence>
<evidence type="ECO:0000256" key="2">
    <source>
        <dbReference type="ARBA" id="ARBA00022676"/>
    </source>
</evidence>
<keyword evidence="2 6" id="KW-0328">Glycosyltransferase</keyword>
<comment type="similarity">
    <text evidence="1">Belongs to the glycosyltransferase group 1 family. Glycosyltransferase 4 subfamily.</text>
</comment>
<sequence>MQIAYIAAGAADMVCGSCLHDNTLARALIRMGEQVTLVPTYTPLKTDEENVSLGRVFFGGVNVFLAQQFAAYRLLPRWLTRGLDSPRVLRWATRGAGSVDPAQLGPMTVSMLRGELGGQRRELEELVDWLLAEVKPDIVHLSNSMLLGMARRISQRCGPPIVCALSGEDLFLEGLPQPYYDEVRGLLRERAAEVDAFTALNAYYADTMAQYLSVPRSRIHVVPHGVDLEGYGEAPPARGPGAPLRIGYLARVCHAKGLHQLVEACEQMAADPQMPAFELVAAGYLGKGDRQYLRDLERAAERGRLAGRFRYVGTLSRVEKIAFLQSLDLFSIPTVYQEAKGLPALEALACGVPVVLPDHGSFPEIIAATGGGVLFRAGDVAHLAETLRSLALQREAAQEHGERGRRAVIERFHADRMAAETLSLYQTLTGPPATTDGKAGAQG</sequence>
<dbReference type="AlphaFoldDB" id="A0A518D9F8"/>
<dbReference type="Pfam" id="PF00534">
    <property type="entry name" value="Glycos_transf_1"/>
    <property type="match status" value="1"/>
</dbReference>
<evidence type="ECO:0000259" key="4">
    <source>
        <dbReference type="Pfam" id="PF00534"/>
    </source>
</evidence>
<organism evidence="6 7">
    <name type="scientific">Pirellulimonas nuda</name>
    <dbReference type="NCBI Taxonomy" id="2528009"/>
    <lineage>
        <taxon>Bacteria</taxon>
        <taxon>Pseudomonadati</taxon>
        <taxon>Planctomycetota</taxon>
        <taxon>Planctomycetia</taxon>
        <taxon>Pirellulales</taxon>
        <taxon>Lacipirellulaceae</taxon>
        <taxon>Pirellulimonas</taxon>
    </lineage>
</organism>
<dbReference type="Gene3D" id="3.40.50.2000">
    <property type="entry name" value="Glycogen Phosphorylase B"/>
    <property type="match status" value="2"/>
</dbReference>
<protein>
    <submittedName>
        <fullName evidence="6">Capsular glucan synthase</fullName>
        <ecNumber evidence="6">2.4.1.21</ecNumber>
    </submittedName>
</protein>
<dbReference type="EMBL" id="CP036291">
    <property type="protein sequence ID" value="QDU88111.1"/>
    <property type="molecule type" value="Genomic_DNA"/>
</dbReference>
<dbReference type="Proteomes" id="UP000317429">
    <property type="component" value="Chromosome"/>
</dbReference>
<gene>
    <name evidence="6" type="primary">glgA_2</name>
    <name evidence="6" type="ORF">Pla175_14820</name>
</gene>
<dbReference type="OrthoDB" id="9802525at2"/>
<dbReference type="CDD" id="cd03801">
    <property type="entry name" value="GT4_PimA-like"/>
    <property type="match status" value="1"/>
</dbReference>
<dbReference type="InterPro" id="IPR001296">
    <property type="entry name" value="Glyco_trans_1"/>
</dbReference>
<keyword evidence="3 6" id="KW-0808">Transferase</keyword>
<dbReference type="GO" id="GO:0009011">
    <property type="term" value="F:alpha-1,4-glucan glucosyltransferase (ADP-glucose donor) activity"/>
    <property type="evidence" value="ECO:0007669"/>
    <property type="project" value="UniProtKB-EC"/>
</dbReference>